<gene>
    <name evidence="1" type="ORF">AMLFYP55_01798</name>
</gene>
<dbReference type="RefSeq" id="WP_146019628.1">
    <property type="nucleotide sequence ID" value="NZ_CACRSS010000002.1"/>
</dbReference>
<protein>
    <recommendedName>
        <fullName evidence="2">DUF4062 domain-containing protein</fullName>
    </recommendedName>
</protein>
<organism evidence="1">
    <name type="scientific">Akkermansia muciniphila</name>
    <dbReference type="NCBI Taxonomy" id="239935"/>
    <lineage>
        <taxon>Bacteria</taxon>
        <taxon>Pseudomonadati</taxon>
        <taxon>Verrucomicrobiota</taxon>
        <taxon>Verrucomicrobiia</taxon>
        <taxon>Verrucomicrobiales</taxon>
        <taxon>Akkermansiaceae</taxon>
        <taxon>Akkermansia</taxon>
    </lineage>
</organism>
<accession>A0A6N2RUG7</accession>
<reference evidence="1" key="1">
    <citation type="submission" date="2019-11" db="EMBL/GenBank/DDBJ databases">
        <authorList>
            <person name="Feng L."/>
        </authorList>
    </citation>
    <scope>NUCLEOTIDE SEQUENCE</scope>
    <source>
        <strain evidence="1">AMuciniphilaLFYP55</strain>
    </source>
</reference>
<proteinExistence type="predicted"/>
<name>A0A6N2RUG7_9BACT</name>
<sequence>MKILLLFDVDFEINKNRICDFLNNKTTHLKFVNGGDINIDSDIISKPDSFISILNKINKKIHEFDKIFCFTEKQYIDNYFFHEYKKLSIFSFWGWIYLTDLSKNNGLLYFIVDYLSLYIDDIDFRHKITTGCIYDFLQNKTGIDDGMRQARICPTCLERISNNLSSPEQINILEDLKILMNFLSDSSKWNQDILDLVIPQHQSIKKRKSKKSGEINVVIASPSDAWLERKNLLEKLEIQFRRGHHESYCCKRLIVHGWEDLASQPGYPQDIINRQIICNVDFVVAIFKYKLGTPTIDIATNQERSVSGTAEELLTSLNNSMADKPLGMAYFYSKAPSVSVDLDDLEIIKNDWDNLQKFKKDIQNKILYKPYTETGDLLQIIISDLEKNIIDYFE</sequence>
<dbReference type="AlphaFoldDB" id="A0A6N2RUG7"/>
<dbReference type="OrthoDB" id="1495545at2"/>
<evidence type="ECO:0000313" key="1">
    <source>
        <dbReference type="EMBL" id="VYS84049.1"/>
    </source>
</evidence>
<evidence type="ECO:0008006" key="2">
    <source>
        <dbReference type="Google" id="ProtNLM"/>
    </source>
</evidence>
<dbReference type="EMBL" id="CACRSS010000002">
    <property type="protein sequence ID" value="VYS84049.1"/>
    <property type="molecule type" value="Genomic_DNA"/>
</dbReference>